<dbReference type="GO" id="GO:0006284">
    <property type="term" value="P:base-excision repair"/>
    <property type="evidence" value="ECO:0007669"/>
    <property type="project" value="InterPro"/>
</dbReference>
<evidence type="ECO:0000256" key="4">
    <source>
        <dbReference type="ARBA" id="ARBA00012045"/>
    </source>
</evidence>
<evidence type="ECO:0000313" key="15">
    <source>
        <dbReference type="Proteomes" id="UP000176997"/>
    </source>
</evidence>
<dbReference type="PANTHER" id="PTHR42944">
    <property type="entry name" value="ADENINE DNA GLYCOSYLASE"/>
    <property type="match status" value="1"/>
</dbReference>
<comment type="cofactor">
    <cofactor evidence="2">
        <name>[4Fe-4S] cluster</name>
        <dbReference type="ChEBI" id="CHEBI:49883"/>
    </cofactor>
</comment>
<dbReference type="Gene3D" id="1.10.340.30">
    <property type="entry name" value="Hypothetical protein, domain 2"/>
    <property type="match status" value="1"/>
</dbReference>
<proteinExistence type="inferred from homology"/>
<name>A0A1G2SA41_9BACT</name>
<organism evidence="14 15">
    <name type="scientific">Candidatus Yonathbacteria bacterium RIFCSPHIGHO2_01_FULL_51_10</name>
    <dbReference type="NCBI Taxonomy" id="1802723"/>
    <lineage>
        <taxon>Bacteria</taxon>
        <taxon>Candidatus Yonathiibacteriota</taxon>
    </lineage>
</organism>
<dbReference type="InterPro" id="IPR044298">
    <property type="entry name" value="MIG/MutY"/>
</dbReference>
<dbReference type="STRING" id="1802723.A2675_03635"/>
<dbReference type="InterPro" id="IPR000445">
    <property type="entry name" value="HhH_motif"/>
</dbReference>
<dbReference type="GO" id="GO:0006298">
    <property type="term" value="P:mismatch repair"/>
    <property type="evidence" value="ECO:0007669"/>
    <property type="project" value="TreeGrafter"/>
</dbReference>
<dbReference type="EMBL" id="MHUS01000010">
    <property type="protein sequence ID" value="OHA81532.1"/>
    <property type="molecule type" value="Genomic_DNA"/>
</dbReference>
<evidence type="ECO:0000256" key="6">
    <source>
        <dbReference type="ARBA" id="ARBA00022723"/>
    </source>
</evidence>
<keyword evidence="11" id="KW-0234">DNA repair</keyword>
<evidence type="ECO:0000256" key="5">
    <source>
        <dbReference type="ARBA" id="ARBA00022023"/>
    </source>
</evidence>
<dbReference type="SMART" id="SM00478">
    <property type="entry name" value="ENDO3c"/>
    <property type="match status" value="1"/>
</dbReference>
<dbReference type="InterPro" id="IPR011257">
    <property type="entry name" value="DNA_glycosylase"/>
</dbReference>
<evidence type="ECO:0000259" key="13">
    <source>
        <dbReference type="SMART" id="SM00478"/>
    </source>
</evidence>
<keyword evidence="6" id="KW-0479">Metal-binding</keyword>
<evidence type="ECO:0000256" key="11">
    <source>
        <dbReference type="ARBA" id="ARBA00023204"/>
    </source>
</evidence>
<dbReference type="AlphaFoldDB" id="A0A1G2SA41"/>
<sequence>MLQQTQVSRVEKKYPEFLHAFPTMRSLAKAPTADVLRVWQGMGYNRRALALKKAAEAIVSKYKGKVPNDPALLEKLPGIGPYTARAISTFAFDQPEVFIETNIRRVYIHHFFSLGYPTSKLVHDTEIMLLIETTLDKKNPREWYWALMDYGAHLSKQAKNPNRKSAHYVRQSKFKGSNREVRGKILKLLTERRIVTESTLTKSIPHDNLAPNLIALEHEGFIQKHGKTYTIKN</sequence>
<keyword evidence="10" id="KW-0411">Iron-sulfur</keyword>
<dbReference type="GO" id="GO:0035485">
    <property type="term" value="F:adenine/guanine mispair binding"/>
    <property type="evidence" value="ECO:0007669"/>
    <property type="project" value="TreeGrafter"/>
</dbReference>
<feature type="domain" description="HhH-GPD" evidence="13">
    <location>
        <begin position="1"/>
        <end position="153"/>
    </location>
</feature>
<dbReference type="CDD" id="cd00056">
    <property type="entry name" value="ENDO3c"/>
    <property type="match status" value="1"/>
</dbReference>
<keyword evidence="9" id="KW-0408">Iron</keyword>
<evidence type="ECO:0000256" key="1">
    <source>
        <dbReference type="ARBA" id="ARBA00000843"/>
    </source>
</evidence>
<evidence type="ECO:0000256" key="12">
    <source>
        <dbReference type="ARBA" id="ARBA00023295"/>
    </source>
</evidence>
<dbReference type="Pfam" id="PF00633">
    <property type="entry name" value="HHH"/>
    <property type="match status" value="1"/>
</dbReference>
<dbReference type="GO" id="GO:0034039">
    <property type="term" value="F:8-oxo-7,8-dihydroguanine DNA N-glycosylase activity"/>
    <property type="evidence" value="ECO:0007669"/>
    <property type="project" value="TreeGrafter"/>
</dbReference>
<dbReference type="Gene3D" id="1.10.1670.10">
    <property type="entry name" value="Helix-hairpin-Helix base-excision DNA repair enzymes (C-terminal)"/>
    <property type="match status" value="1"/>
</dbReference>
<dbReference type="GO" id="GO:0051536">
    <property type="term" value="F:iron-sulfur cluster binding"/>
    <property type="evidence" value="ECO:0007669"/>
    <property type="project" value="UniProtKB-KW"/>
</dbReference>
<gene>
    <name evidence="14" type="ORF">A2675_03635</name>
</gene>
<dbReference type="GO" id="GO:0046872">
    <property type="term" value="F:metal ion binding"/>
    <property type="evidence" value="ECO:0007669"/>
    <property type="project" value="UniProtKB-KW"/>
</dbReference>
<dbReference type="PANTHER" id="PTHR42944:SF1">
    <property type="entry name" value="ADENINE DNA GLYCOSYLASE"/>
    <property type="match status" value="1"/>
</dbReference>
<evidence type="ECO:0000256" key="2">
    <source>
        <dbReference type="ARBA" id="ARBA00001966"/>
    </source>
</evidence>
<keyword evidence="12" id="KW-0326">Glycosidase</keyword>
<dbReference type="InterPro" id="IPR003265">
    <property type="entry name" value="HhH-GPD_domain"/>
</dbReference>
<keyword evidence="8" id="KW-0378">Hydrolase</keyword>
<comment type="catalytic activity">
    <reaction evidence="1">
        <text>Hydrolyzes free adenine bases from 7,8-dihydro-8-oxoguanine:adenine mismatched double-stranded DNA, leaving an apurinic site.</text>
        <dbReference type="EC" id="3.2.2.31"/>
    </reaction>
</comment>
<evidence type="ECO:0000256" key="10">
    <source>
        <dbReference type="ARBA" id="ARBA00023014"/>
    </source>
</evidence>
<dbReference type="EC" id="3.2.2.31" evidence="4"/>
<evidence type="ECO:0000313" key="14">
    <source>
        <dbReference type="EMBL" id="OHA81532.1"/>
    </source>
</evidence>
<protein>
    <recommendedName>
        <fullName evidence="5">Adenine DNA glycosylase</fullName>
        <ecNumber evidence="4">3.2.2.31</ecNumber>
    </recommendedName>
</protein>
<comment type="caution">
    <text evidence="14">The sequence shown here is derived from an EMBL/GenBank/DDBJ whole genome shotgun (WGS) entry which is preliminary data.</text>
</comment>
<keyword evidence="7" id="KW-0227">DNA damage</keyword>
<dbReference type="SUPFAM" id="SSF48150">
    <property type="entry name" value="DNA-glycosylase"/>
    <property type="match status" value="1"/>
</dbReference>
<evidence type="ECO:0000256" key="8">
    <source>
        <dbReference type="ARBA" id="ARBA00022801"/>
    </source>
</evidence>
<evidence type="ECO:0000256" key="3">
    <source>
        <dbReference type="ARBA" id="ARBA00008343"/>
    </source>
</evidence>
<dbReference type="InterPro" id="IPR023170">
    <property type="entry name" value="HhH_base_excis_C"/>
</dbReference>
<accession>A0A1G2SA41</accession>
<comment type="similarity">
    <text evidence="3">Belongs to the Nth/MutY family.</text>
</comment>
<evidence type="ECO:0000256" key="7">
    <source>
        <dbReference type="ARBA" id="ARBA00022763"/>
    </source>
</evidence>
<dbReference type="GO" id="GO:0000701">
    <property type="term" value="F:purine-specific mismatch base pair DNA N-glycosylase activity"/>
    <property type="evidence" value="ECO:0007669"/>
    <property type="project" value="UniProtKB-EC"/>
</dbReference>
<reference evidence="14 15" key="1">
    <citation type="journal article" date="2016" name="Nat. Commun.">
        <title>Thousands of microbial genomes shed light on interconnected biogeochemical processes in an aquifer system.</title>
        <authorList>
            <person name="Anantharaman K."/>
            <person name="Brown C.T."/>
            <person name="Hug L.A."/>
            <person name="Sharon I."/>
            <person name="Castelle C.J."/>
            <person name="Probst A.J."/>
            <person name="Thomas B.C."/>
            <person name="Singh A."/>
            <person name="Wilkins M.J."/>
            <person name="Karaoz U."/>
            <person name="Brodie E.L."/>
            <person name="Williams K.H."/>
            <person name="Hubbard S.S."/>
            <person name="Banfield J.F."/>
        </authorList>
    </citation>
    <scope>NUCLEOTIDE SEQUENCE [LARGE SCALE GENOMIC DNA]</scope>
</reference>
<dbReference type="GO" id="GO:0032357">
    <property type="term" value="F:oxidized purine DNA binding"/>
    <property type="evidence" value="ECO:0007669"/>
    <property type="project" value="TreeGrafter"/>
</dbReference>
<evidence type="ECO:0000256" key="9">
    <source>
        <dbReference type="ARBA" id="ARBA00023004"/>
    </source>
</evidence>
<dbReference type="Pfam" id="PF00730">
    <property type="entry name" value="HhH-GPD"/>
    <property type="match status" value="1"/>
</dbReference>
<dbReference type="Proteomes" id="UP000176997">
    <property type="component" value="Unassembled WGS sequence"/>
</dbReference>